<evidence type="ECO:0000256" key="3">
    <source>
        <dbReference type="ARBA" id="ARBA00012824"/>
    </source>
</evidence>
<gene>
    <name evidence="7" type="ORF">CD943_12065</name>
</gene>
<organism evidence="7 8">
    <name type="scientific">Brevundimonas diminuta</name>
    <name type="common">Pseudomonas diminuta</name>
    <dbReference type="NCBI Taxonomy" id="293"/>
    <lineage>
        <taxon>Bacteria</taxon>
        <taxon>Pseudomonadati</taxon>
        <taxon>Pseudomonadota</taxon>
        <taxon>Alphaproteobacteria</taxon>
        <taxon>Caulobacterales</taxon>
        <taxon>Caulobacteraceae</taxon>
        <taxon>Brevundimonas</taxon>
    </lineage>
</organism>
<dbReference type="NCBIfam" id="TIGR00543">
    <property type="entry name" value="isochor_syn"/>
    <property type="match status" value="1"/>
</dbReference>
<evidence type="ECO:0000313" key="7">
    <source>
        <dbReference type="EMBL" id="ASD27560.1"/>
    </source>
</evidence>
<keyword evidence="4" id="KW-0413">Isomerase</keyword>
<dbReference type="AlphaFoldDB" id="A0A1Z3LZC5"/>
<dbReference type="GO" id="GO:0009697">
    <property type="term" value="P:salicylic acid biosynthetic process"/>
    <property type="evidence" value="ECO:0007669"/>
    <property type="project" value="TreeGrafter"/>
</dbReference>
<dbReference type="EC" id="5.4.4.2" evidence="3"/>
<dbReference type="SUPFAM" id="SSF56322">
    <property type="entry name" value="ADC synthase"/>
    <property type="match status" value="1"/>
</dbReference>
<dbReference type="EMBL" id="CP021995">
    <property type="protein sequence ID" value="ASD27560.1"/>
    <property type="molecule type" value="Genomic_DNA"/>
</dbReference>
<accession>A0A1Z3LZC5</accession>
<dbReference type="Pfam" id="PF00425">
    <property type="entry name" value="Chorismate_bind"/>
    <property type="match status" value="1"/>
</dbReference>
<evidence type="ECO:0000256" key="1">
    <source>
        <dbReference type="ARBA" id="ARBA00000799"/>
    </source>
</evidence>
<dbReference type="InterPro" id="IPR015890">
    <property type="entry name" value="Chorismate_C"/>
</dbReference>
<reference evidence="7 8" key="1">
    <citation type="submission" date="2017-06" db="EMBL/GenBank/DDBJ databases">
        <title>Biodegradation of gentamicin by bacterial consortia AMQD4 in synthetic medium and raw gentamicin sewage.</title>
        <authorList>
            <person name="Chang H."/>
            <person name="Feng Y."/>
            <person name="Li Z."/>
            <person name="Xue J."/>
            <person name="Cheng D."/>
        </authorList>
    </citation>
    <scope>NUCLEOTIDE SEQUENCE [LARGE SCALE GENOMIC DNA]</scope>
    <source>
        <strain evidence="7 8">BZC3</strain>
    </source>
</reference>
<comment type="catalytic activity">
    <reaction evidence="1">
        <text>chorismate = isochorismate</text>
        <dbReference type="Rhea" id="RHEA:18985"/>
        <dbReference type="ChEBI" id="CHEBI:29748"/>
        <dbReference type="ChEBI" id="CHEBI:29780"/>
        <dbReference type="EC" id="5.4.4.2"/>
    </reaction>
</comment>
<reference evidence="7 8" key="2">
    <citation type="submission" date="2017-06" db="EMBL/GenBank/DDBJ databases">
        <authorList>
            <person name="Kim H.J."/>
            <person name="Triplett B.A."/>
        </authorList>
    </citation>
    <scope>NUCLEOTIDE SEQUENCE [LARGE SCALE GENOMIC DNA]</scope>
    <source>
        <strain evidence="7 8">BZC3</strain>
    </source>
</reference>
<evidence type="ECO:0000256" key="4">
    <source>
        <dbReference type="ARBA" id="ARBA00023235"/>
    </source>
</evidence>
<protein>
    <recommendedName>
        <fullName evidence="3">isochorismate synthase</fullName>
        <ecNumber evidence="3">5.4.4.2</ecNumber>
    </recommendedName>
    <alternativeName>
        <fullName evidence="5">Isochorismate mutase</fullName>
    </alternativeName>
</protein>
<evidence type="ECO:0000313" key="8">
    <source>
        <dbReference type="Proteomes" id="UP000197024"/>
    </source>
</evidence>
<dbReference type="Gene3D" id="3.60.120.10">
    <property type="entry name" value="Anthranilate synthase"/>
    <property type="match status" value="1"/>
</dbReference>
<name>A0A1Z3LZC5_BREDI</name>
<dbReference type="GO" id="GO:0008909">
    <property type="term" value="F:isochorismate synthase activity"/>
    <property type="evidence" value="ECO:0007669"/>
    <property type="project" value="UniProtKB-EC"/>
</dbReference>
<evidence type="ECO:0000256" key="2">
    <source>
        <dbReference type="ARBA" id="ARBA00005297"/>
    </source>
</evidence>
<proteinExistence type="inferred from homology"/>
<feature type="domain" description="Chorismate-utilising enzyme C-terminal" evidence="6">
    <location>
        <begin position="147"/>
        <end position="412"/>
    </location>
</feature>
<evidence type="ECO:0000259" key="6">
    <source>
        <dbReference type="Pfam" id="PF00425"/>
    </source>
</evidence>
<comment type="similarity">
    <text evidence="2">Belongs to the isochorismate synthase family.</text>
</comment>
<dbReference type="InterPro" id="IPR004561">
    <property type="entry name" value="IsoChor_synthase"/>
</dbReference>
<dbReference type="STRING" id="293.GCA_000988015_00193"/>
<evidence type="ECO:0000256" key="5">
    <source>
        <dbReference type="ARBA" id="ARBA00041564"/>
    </source>
</evidence>
<dbReference type="InterPro" id="IPR005801">
    <property type="entry name" value="ADC_synthase"/>
</dbReference>
<dbReference type="Proteomes" id="UP000197024">
    <property type="component" value="Chromosome"/>
</dbReference>
<dbReference type="PANTHER" id="PTHR42839:SF2">
    <property type="entry name" value="ISOCHORISMATE SYNTHASE ENTC"/>
    <property type="match status" value="1"/>
</dbReference>
<dbReference type="PANTHER" id="PTHR42839">
    <property type="entry name" value="ISOCHORISMATE SYNTHASE ENTC"/>
    <property type="match status" value="1"/>
</dbReference>
<sequence>MICNSLSAAGISMESRVAEFWGAPDLSVQIGGGASERHEAAAPKDDMDWAFGLSTPELRLFTTGLKQRLTPGPAATLGARVRRFFSDLPVAPETDEPSPRLLVGALPFDRRADDCLFLPERAANRIWDMPSGAHRPAIRALTPEPSRAAYEAAVTQALEAMRASQGGAEPVDKVVLSRSLKVQGDGAIDPFALWRDLKADPTAARFLTPLGQGQGGAMRRLVGATPELLASKRGPAVFSHPLAGSARRSTDVVQDEAAAQDLLASDKDRREHALVVEAIMDLLAPYCSDLRAPPGPALVSTRTMWHLGTRIEGRLHRPDETSAAELAALLHPTPAVCGSPRDRAAEMIHALEGYDRGFYAGAVGWTNAFGDGAWYVSLRCAETCGDQARLYAGAGVVEGSDPAAEADETSGKFQAVLRALGVDEASV</sequence>